<reference evidence="1 2" key="1">
    <citation type="journal article" date="2017" name="Nat. Microbiol.">
        <title>Natural product diversity associated with the nematode symbionts Photorhabdus and Xenorhabdus.</title>
        <authorList>
            <person name="Tobias N.J."/>
            <person name="Wolff H."/>
            <person name="Djahanschiri B."/>
            <person name="Grundmann F."/>
            <person name="Kronenwerth M."/>
            <person name="Shi Y.M."/>
            <person name="Simonyi S."/>
            <person name="Grun P."/>
            <person name="Shapiro-Ilan D."/>
            <person name="Pidot S.J."/>
            <person name="Stinear T.P."/>
            <person name="Ebersberger I."/>
            <person name="Bode H.B."/>
        </authorList>
    </citation>
    <scope>NUCLEOTIDE SEQUENCE [LARGE SCALE GENOMIC DNA]</scope>
    <source>
        <strain evidence="1 2">DSM 17904</strain>
    </source>
</reference>
<comment type="caution">
    <text evidence="1">The sequence shown here is derived from an EMBL/GenBank/DDBJ whole genome shotgun (WGS) entry which is preliminary data.</text>
</comment>
<dbReference type="AlphaFoldDB" id="A0A2D0KMQ2"/>
<name>A0A2D0KMQ2_9GAMM</name>
<gene>
    <name evidence="1" type="ORF">Xsto_02698</name>
</gene>
<dbReference type="RefSeq" id="WP_099125358.1">
    <property type="nucleotide sequence ID" value="NZ_CAWNRH010000099.1"/>
</dbReference>
<dbReference type="EMBL" id="NJAJ01000025">
    <property type="protein sequence ID" value="PHM64682.1"/>
    <property type="molecule type" value="Genomic_DNA"/>
</dbReference>
<keyword evidence="2" id="KW-1185">Reference proteome</keyword>
<evidence type="ECO:0000313" key="2">
    <source>
        <dbReference type="Proteomes" id="UP000222366"/>
    </source>
</evidence>
<sequence>MNKEELKKLLKENKISSSYYSLEGGTPDHRICLAYKNGYWLVYYAERGSQCGIESFEKEDDACQKLWEYVNSMRIQVEPEYFMTSIYSLKKNKE</sequence>
<accession>A0A2D0KMQ2</accession>
<evidence type="ECO:0000313" key="1">
    <source>
        <dbReference type="EMBL" id="PHM64682.1"/>
    </source>
</evidence>
<organism evidence="1 2">
    <name type="scientific">Xenorhabdus stockiae</name>
    <dbReference type="NCBI Taxonomy" id="351614"/>
    <lineage>
        <taxon>Bacteria</taxon>
        <taxon>Pseudomonadati</taxon>
        <taxon>Pseudomonadota</taxon>
        <taxon>Gammaproteobacteria</taxon>
        <taxon>Enterobacterales</taxon>
        <taxon>Morganellaceae</taxon>
        <taxon>Xenorhabdus</taxon>
    </lineage>
</organism>
<dbReference type="Proteomes" id="UP000222366">
    <property type="component" value="Unassembled WGS sequence"/>
</dbReference>
<protein>
    <submittedName>
        <fullName evidence="1">Uncharacterized protein</fullName>
    </submittedName>
</protein>
<proteinExistence type="predicted"/>